<name>A0A3M8D792_9BACL</name>
<accession>A0A3M8D792</accession>
<feature type="domain" description="MoaF-like" evidence="1">
    <location>
        <begin position="22"/>
        <end position="105"/>
    </location>
</feature>
<dbReference type="EMBL" id="RHHU01000010">
    <property type="protein sequence ID" value="RNB83960.1"/>
    <property type="molecule type" value="Genomic_DNA"/>
</dbReference>
<reference evidence="2 3" key="1">
    <citation type="submission" date="2018-10" db="EMBL/GenBank/DDBJ databases">
        <title>Phylogenomics of Brevibacillus.</title>
        <authorList>
            <person name="Dunlap C."/>
        </authorList>
    </citation>
    <scope>NUCLEOTIDE SEQUENCE [LARGE SCALE GENOMIC DNA]</scope>
    <source>
        <strain evidence="2 3">JCM 15774</strain>
    </source>
</reference>
<keyword evidence="3" id="KW-1185">Reference proteome</keyword>
<evidence type="ECO:0000313" key="2">
    <source>
        <dbReference type="EMBL" id="RNB83960.1"/>
    </source>
</evidence>
<dbReference type="Gene3D" id="2.40.128.20">
    <property type="match status" value="1"/>
</dbReference>
<dbReference type="InterPro" id="IPR012674">
    <property type="entry name" value="Calycin"/>
</dbReference>
<comment type="caution">
    <text evidence="2">The sequence shown here is derived from an EMBL/GenBank/DDBJ whole genome shotgun (WGS) entry which is preliminary data.</text>
</comment>
<dbReference type="Proteomes" id="UP000269573">
    <property type="component" value="Unassembled WGS sequence"/>
</dbReference>
<dbReference type="InterPro" id="IPR053892">
    <property type="entry name" value="MoaF-like"/>
</dbReference>
<dbReference type="RefSeq" id="WP_122924456.1">
    <property type="nucleotide sequence ID" value="NZ_RHHU01000010.1"/>
</dbReference>
<sequence length="125" mass="15154">MQHPDHPNLPYQYDRQLNPVYAGKTFRYDYEDGNVFIIHFFDRTHRHDLGVAGPHKGFNGYYTFHYVEIAPCVYFMYWLEEVYTVSQVADFDRMRVYTHYTYEEKGTRKSLFHSGTITELDRFSW</sequence>
<proteinExistence type="predicted"/>
<evidence type="ECO:0000259" key="1">
    <source>
        <dbReference type="Pfam" id="PF22036"/>
    </source>
</evidence>
<protein>
    <recommendedName>
        <fullName evidence="1">MoaF-like domain-containing protein</fullName>
    </recommendedName>
</protein>
<organism evidence="2 3">
    <name type="scientific">Brevibacillus nitrificans</name>
    <dbReference type="NCBI Taxonomy" id="651560"/>
    <lineage>
        <taxon>Bacteria</taxon>
        <taxon>Bacillati</taxon>
        <taxon>Bacillota</taxon>
        <taxon>Bacilli</taxon>
        <taxon>Bacillales</taxon>
        <taxon>Paenibacillaceae</taxon>
        <taxon>Brevibacillus</taxon>
    </lineage>
</organism>
<dbReference type="Pfam" id="PF22036">
    <property type="entry name" value="MoaF_like"/>
    <property type="match status" value="1"/>
</dbReference>
<gene>
    <name evidence="2" type="ORF">EDM59_15730</name>
</gene>
<evidence type="ECO:0000313" key="3">
    <source>
        <dbReference type="Proteomes" id="UP000269573"/>
    </source>
</evidence>
<dbReference type="AlphaFoldDB" id="A0A3M8D792"/>